<comment type="caution">
    <text evidence="1">The sequence shown here is derived from an EMBL/GenBank/DDBJ whole genome shotgun (WGS) entry which is preliminary data.</text>
</comment>
<protein>
    <submittedName>
        <fullName evidence="1">Ankyrin repeat-containing domain superfamily</fullName>
    </submittedName>
</protein>
<organism evidence="1 2">
    <name type="scientific">Arabidopsis suecica</name>
    <name type="common">Swedish thale-cress</name>
    <name type="synonym">Cardaminopsis suecica</name>
    <dbReference type="NCBI Taxonomy" id="45249"/>
    <lineage>
        <taxon>Eukaryota</taxon>
        <taxon>Viridiplantae</taxon>
        <taxon>Streptophyta</taxon>
        <taxon>Embryophyta</taxon>
        <taxon>Tracheophyta</taxon>
        <taxon>Spermatophyta</taxon>
        <taxon>Magnoliopsida</taxon>
        <taxon>eudicotyledons</taxon>
        <taxon>Gunneridae</taxon>
        <taxon>Pentapetalae</taxon>
        <taxon>rosids</taxon>
        <taxon>malvids</taxon>
        <taxon>Brassicales</taxon>
        <taxon>Brassicaceae</taxon>
        <taxon>Camelineae</taxon>
        <taxon>Arabidopsis</taxon>
    </lineage>
</organism>
<gene>
    <name evidence="1" type="ORF">ISN44_As09g007290</name>
</gene>
<proteinExistence type="predicted"/>
<reference evidence="1 2" key="1">
    <citation type="submission" date="2020-12" db="EMBL/GenBank/DDBJ databases">
        <title>Concerted genomic and epigenomic changes stabilize Arabidopsis allopolyploids.</title>
        <authorList>
            <person name="Chen Z."/>
        </authorList>
    </citation>
    <scope>NUCLEOTIDE SEQUENCE [LARGE SCALE GENOMIC DNA]</scope>
    <source>
        <strain evidence="1">As9502</strain>
        <tissue evidence="1">Leaf</tissue>
    </source>
</reference>
<sequence>MVAQDENLCESLSRNDNILEKLKKAAQDGDIERLYELIRADENILGYFDKMPFCETPLHIAAENGQTHFAIQVMTLKPSLALKLNVKGRGRITPLHHR</sequence>
<name>A0A8T2AEA6_ARASU</name>
<dbReference type="OrthoDB" id="1090959at2759"/>
<evidence type="ECO:0000313" key="2">
    <source>
        <dbReference type="Proteomes" id="UP000694251"/>
    </source>
</evidence>
<evidence type="ECO:0000313" key="1">
    <source>
        <dbReference type="EMBL" id="KAG7572358.1"/>
    </source>
</evidence>
<accession>A0A8T2AEA6</accession>
<dbReference type="Proteomes" id="UP000694251">
    <property type="component" value="Chromosome 9"/>
</dbReference>
<dbReference type="PANTHER" id="PTHR24128">
    <property type="entry name" value="HOMEOBOX PROTEIN WARIAI"/>
    <property type="match status" value="1"/>
</dbReference>
<keyword evidence="2" id="KW-1185">Reference proteome</keyword>
<dbReference type="EMBL" id="JAEFBJ010000009">
    <property type="protein sequence ID" value="KAG7572358.1"/>
    <property type="molecule type" value="Genomic_DNA"/>
</dbReference>
<dbReference type="AlphaFoldDB" id="A0A8T2AEA6"/>
<dbReference type="PANTHER" id="PTHR24128:SF107">
    <property type="entry name" value="PGG DOMAIN-CONTAINING PROTEIN"/>
    <property type="match status" value="1"/>
</dbReference>